<reference evidence="1" key="1">
    <citation type="submission" date="2020-11" db="EMBL/GenBank/DDBJ databases">
        <authorList>
            <consortium name="DOE Joint Genome Institute"/>
            <person name="Ahrendt S."/>
            <person name="Riley R."/>
            <person name="Andreopoulos W."/>
            <person name="Labutti K."/>
            <person name="Pangilinan J."/>
            <person name="Ruiz-Duenas F.J."/>
            <person name="Barrasa J.M."/>
            <person name="Sanchez-Garcia M."/>
            <person name="Camarero S."/>
            <person name="Miyauchi S."/>
            <person name="Serrano A."/>
            <person name="Linde D."/>
            <person name="Babiker R."/>
            <person name="Drula E."/>
            <person name="Ayuso-Fernandez I."/>
            <person name="Pacheco R."/>
            <person name="Padilla G."/>
            <person name="Ferreira P."/>
            <person name="Barriuso J."/>
            <person name="Kellner H."/>
            <person name="Castanera R."/>
            <person name="Alfaro M."/>
            <person name="Ramirez L."/>
            <person name="Pisabarro A.G."/>
            <person name="Kuo A."/>
            <person name="Tritt A."/>
            <person name="Lipzen A."/>
            <person name="He G."/>
            <person name="Yan M."/>
            <person name="Ng V."/>
            <person name="Cullen D."/>
            <person name="Martin F."/>
            <person name="Rosso M.-N."/>
            <person name="Henrissat B."/>
            <person name="Hibbett D."/>
            <person name="Martinez A.T."/>
            <person name="Grigoriev I.V."/>
        </authorList>
    </citation>
    <scope>NUCLEOTIDE SEQUENCE</scope>
    <source>
        <strain evidence="1">CBS 506.95</strain>
    </source>
</reference>
<dbReference type="Proteomes" id="UP000807306">
    <property type="component" value="Unassembled WGS sequence"/>
</dbReference>
<proteinExistence type="predicted"/>
<dbReference type="EMBL" id="MU157835">
    <property type="protein sequence ID" value="KAF9531358.1"/>
    <property type="molecule type" value="Genomic_DNA"/>
</dbReference>
<name>A0A9P6EM35_9AGAR</name>
<dbReference type="Gene3D" id="3.80.10.10">
    <property type="entry name" value="Ribonuclease Inhibitor"/>
    <property type="match status" value="1"/>
</dbReference>
<dbReference type="InterPro" id="IPR032675">
    <property type="entry name" value="LRR_dom_sf"/>
</dbReference>
<comment type="caution">
    <text evidence="1">The sequence shown here is derived from an EMBL/GenBank/DDBJ whole genome shotgun (WGS) entry which is preliminary data.</text>
</comment>
<dbReference type="OrthoDB" id="2921803at2759"/>
<dbReference type="SUPFAM" id="SSF52047">
    <property type="entry name" value="RNI-like"/>
    <property type="match status" value="1"/>
</dbReference>
<gene>
    <name evidence="1" type="ORF">CPB83DRAFT_891735</name>
</gene>
<accession>A0A9P6EM35</accession>
<evidence type="ECO:0000313" key="2">
    <source>
        <dbReference type="Proteomes" id="UP000807306"/>
    </source>
</evidence>
<protein>
    <submittedName>
        <fullName evidence="1">Uncharacterized protein</fullName>
    </submittedName>
</protein>
<dbReference type="AlphaFoldDB" id="A0A9P6EM35"/>
<sequence length="362" mass="40233">MSTSSPPFISNKANKAFPTELIDQIIDYNHDDRNTLLAIAAVAKQWTASSRFHLFSSIEVSYDNGRQLIQLLSSPHCTFAATIRRLDIRLVGGSQKWFGEFSKRLKQFDKVIIEALGLMGSRPTVLREEARTAAVSFYSHLRELIIGPLVMETSLEFAALVTGLSNLQSLSCAVSFQSAPSFTQAQRLHLPNSLQIVELTSPSIKSILELFDQRLSSITSLSLIFMTSGDYPYLKAFLERPNNILRALKITMDANISGVSLDTFAELGFRQLTALRVLDIQTTPCMPPPMILNILKTIPSSNLRKLKMTPCLTADIVQVDEMLSGGSRIFKHLKKVAIVGEDLTAVRQSMPRCASQNLLELR</sequence>
<evidence type="ECO:0000313" key="1">
    <source>
        <dbReference type="EMBL" id="KAF9531358.1"/>
    </source>
</evidence>
<keyword evidence="2" id="KW-1185">Reference proteome</keyword>
<organism evidence="1 2">
    <name type="scientific">Crepidotus variabilis</name>
    <dbReference type="NCBI Taxonomy" id="179855"/>
    <lineage>
        <taxon>Eukaryota</taxon>
        <taxon>Fungi</taxon>
        <taxon>Dikarya</taxon>
        <taxon>Basidiomycota</taxon>
        <taxon>Agaricomycotina</taxon>
        <taxon>Agaricomycetes</taxon>
        <taxon>Agaricomycetidae</taxon>
        <taxon>Agaricales</taxon>
        <taxon>Agaricineae</taxon>
        <taxon>Crepidotaceae</taxon>
        <taxon>Crepidotus</taxon>
    </lineage>
</organism>